<dbReference type="PANTHER" id="PTHR43047:SF72">
    <property type="entry name" value="OSMOSENSING HISTIDINE PROTEIN KINASE SLN1"/>
    <property type="match status" value="1"/>
</dbReference>
<reference evidence="10 11" key="1">
    <citation type="submission" date="2016-10" db="EMBL/GenBank/DDBJ databases">
        <authorList>
            <person name="de Groot N.N."/>
        </authorList>
    </citation>
    <scope>NUCLEOTIDE SEQUENCE [LARGE SCALE GENOMIC DNA]</scope>
    <source>
        <strain evidence="10">MBHS1</strain>
    </source>
</reference>
<evidence type="ECO:0000256" key="8">
    <source>
        <dbReference type="SAM" id="Phobius"/>
    </source>
</evidence>
<dbReference type="InterPro" id="IPR003661">
    <property type="entry name" value="HisK_dim/P_dom"/>
</dbReference>
<dbReference type="Pfam" id="PF02518">
    <property type="entry name" value="HATPase_c"/>
    <property type="match status" value="1"/>
</dbReference>
<dbReference type="SMART" id="SM00387">
    <property type="entry name" value="HATPase_c"/>
    <property type="match status" value="1"/>
</dbReference>
<dbReference type="InterPro" id="IPR024478">
    <property type="entry name" value="HlyB_4HB_MCP"/>
</dbReference>
<feature type="transmembrane region" description="Helical" evidence="8">
    <location>
        <begin position="197"/>
        <end position="217"/>
    </location>
</feature>
<dbReference type="InterPro" id="IPR005467">
    <property type="entry name" value="His_kinase_dom"/>
</dbReference>
<keyword evidence="3" id="KW-0597">Phosphoprotein</keyword>
<evidence type="ECO:0000256" key="5">
    <source>
        <dbReference type="ARBA" id="ARBA00022777"/>
    </source>
</evidence>
<keyword evidence="4 10" id="KW-0808">Transferase</keyword>
<keyword evidence="8" id="KW-0472">Membrane</keyword>
<dbReference type="FunFam" id="1.10.287.130:FF:000001">
    <property type="entry name" value="Two-component sensor histidine kinase"/>
    <property type="match status" value="1"/>
</dbReference>
<dbReference type="PROSITE" id="PS50109">
    <property type="entry name" value="HIS_KIN"/>
    <property type="match status" value="1"/>
</dbReference>
<sequence>MKKSNLITKQSILIVMGFTLILLALVFASNISLQNLRAMNQNLSALMAEHQSRARLLNRVYDLIHTRIRRTYYVVKLTDPTAQKTAWEQYRTEDKEFHRNQQQLLKMALVQEERDQLEAHHPIFLKIQDKLNEAITLAMSNQREVALDKMIKIQSESSYLLNELSSIRDMQLNFANHPTFKRVDFAYQETQQQIRTLNIFAILLCIAVVIWIIYRIIHQEIALEKAVAALKSANETLETKVAERTATLQTARDQSLEADQSKSRFLANMSHELRTPLNAIIGYINVIQDEHDTLPKEESLTLLQQVNDSGLHLLSLVDDILDISKLEAGQMQMNAQFFSLPKLISDLLKTLEPLIIRNQNRFNWEYLANAEEMFADPVRVKQILCNLLSNAGKFTQNGQVTLTVIQQSIENRTWITMTITDTGIGISDSEQQRLFQPFMQVDNSSTRRYGGNGLGLVISLRFCQMMGGSISIESEQGKGSSFSVRLPMHARINNYQDSSVET</sequence>
<accession>A0A1H6FDW3</accession>
<evidence type="ECO:0000313" key="11">
    <source>
        <dbReference type="Proteomes" id="UP000236724"/>
    </source>
</evidence>
<dbReference type="Gene3D" id="3.30.565.10">
    <property type="entry name" value="Histidine kinase-like ATPase, C-terminal domain"/>
    <property type="match status" value="1"/>
</dbReference>
<dbReference type="FunFam" id="3.30.565.10:FF:000010">
    <property type="entry name" value="Sensor histidine kinase RcsC"/>
    <property type="match status" value="1"/>
</dbReference>
<dbReference type="OrthoDB" id="9806130at2"/>
<proteinExistence type="predicted"/>
<dbReference type="GO" id="GO:0009927">
    <property type="term" value="F:histidine phosphotransfer kinase activity"/>
    <property type="evidence" value="ECO:0007669"/>
    <property type="project" value="TreeGrafter"/>
</dbReference>
<keyword evidence="8" id="KW-1133">Transmembrane helix</keyword>
<evidence type="ECO:0000256" key="3">
    <source>
        <dbReference type="ARBA" id="ARBA00022553"/>
    </source>
</evidence>
<evidence type="ECO:0000256" key="1">
    <source>
        <dbReference type="ARBA" id="ARBA00000085"/>
    </source>
</evidence>
<protein>
    <recommendedName>
        <fullName evidence="2">histidine kinase</fullName>
        <ecNumber evidence="2">2.7.13.3</ecNumber>
    </recommendedName>
</protein>
<dbReference type="SUPFAM" id="SSF47384">
    <property type="entry name" value="Homodimeric domain of signal transducing histidine kinase"/>
    <property type="match status" value="1"/>
</dbReference>
<dbReference type="EC" id="2.7.13.3" evidence="2"/>
<dbReference type="PANTHER" id="PTHR43047">
    <property type="entry name" value="TWO-COMPONENT HISTIDINE PROTEIN KINASE"/>
    <property type="match status" value="1"/>
</dbReference>
<evidence type="ECO:0000313" key="10">
    <source>
        <dbReference type="EMBL" id="SEH07225.1"/>
    </source>
</evidence>
<dbReference type="AlphaFoldDB" id="A0A1H6FDW3"/>
<dbReference type="CDD" id="cd00082">
    <property type="entry name" value="HisKA"/>
    <property type="match status" value="1"/>
</dbReference>
<dbReference type="EMBL" id="FMSV02000528">
    <property type="protein sequence ID" value="SEH07225.1"/>
    <property type="molecule type" value="Genomic_DNA"/>
</dbReference>
<keyword evidence="6" id="KW-0902">Two-component regulatory system</keyword>
<dbReference type="InterPro" id="IPR003594">
    <property type="entry name" value="HATPase_dom"/>
</dbReference>
<dbReference type="RefSeq" id="WP_103920901.1">
    <property type="nucleotide sequence ID" value="NZ_FMSV02000528.1"/>
</dbReference>
<comment type="catalytic activity">
    <reaction evidence="1">
        <text>ATP + protein L-histidine = ADP + protein N-phospho-L-histidine.</text>
        <dbReference type="EC" id="2.7.13.3"/>
    </reaction>
</comment>
<evidence type="ECO:0000259" key="9">
    <source>
        <dbReference type="PROSITE" id="PS50109"/>
    </source>
</evidence>
<dbReference type="InterPro" id="IPR036890">
    <property type="entry name" value="HATPase_C_sf"/>
</dbReference>
<dbReference type="InterPro" id="IPR036097">
    <property type="entry name" value="HisK_dim/P_sf"/>
</dbReference>
<dbReference type="InterPro" id="IPR004358">
    <property type="entry name" value="Sig_transdc_His_kin-like_C"/>
</dbReference>
<evidence type="ECO:0000256" key="2">
    <source>
        <dbReference type="ARBA" id="ARBA00012438"/>
    </source>
</evidence>
<keyword evidence="7" id="KW-0175">Coiled coil</keyword>
<dbReference type="GO" id="GO:0005886">
    <property type="term" value="C:plasma membrane"/>
    <property type="evidence" value="ECO:0007669"/>
    <property type="project" value="TreeGrafter"/>
</dbReference>
<dbReference type="SUPFAM" id="SSF55874">
    <property type="entry name" value="ATPase domain of HSP90 chaperone/DNA topoisomerase II/histidine kinase"/>
    <property type="match status" value="1"/>
</dbReference>
<keyword evidence="5 10" id="KW-0418">Kinase</keyword>
<dbReference type="SMART" id="SM00388">
    <property type="entry name" value="HisKA"/>
    <property type="match status" value="1"/>
</dbReference>
<evidence type="ECO:0000256" key="4">
    <source>
        <dbReference type="ARBA" id="ARBA00022679"/>
    </source>
</evidence>
<dbReference type="CDD" id="cd16922">
    <property type="entry name" value="HATPase_EvgS-ArcB-TorS-like"/>
    <property type="match status" value="1"/>
</dbReference>
<dbReference type="Pfam" id="PF00512">
    <property type="entry name" value="HisKA"/>
    <property type="match status" value="1"/>
</dbReference>
<dbReference type="Gene3D" id="1.10.287.130">
    <property type="match status" value="1"/>
</dbReference>
<name>A0A1H6FDW3_9GAMM</name>
<gene>
    <name evidence="10" type="primary">barA_8</name>
    <name evidence="10" type="ORF">MBHS_03100</name>
</gene>
<evidence type="ECO:0000256" key="7">
    <source>
        <dbReference type="SAM" id="Coils"/>
    </source>
</evidence>
<feature type="domain" description="Histidine kinase" evidence="9">
    <location>
        <begin position="268"/>
        <end position="490"/>
    </location>
</feature>
<feature type="coiled-coil region" evidence="7">
    <location>
        <begin position="223"/>
        <end position="254"/>
    </location>
</feature>
<keyword evidence="11" id="KW-1185">Reference proteome</keyword>
<dbReference type="PRINTS" id="PR00344">
    <property type="entry name" value="BCTRLSENSOR"/>
</dbReference>
<organism evidence="10 11">
    <name type="scientific">Candidatus Venteria ishoeyi</name>
    <dbReference type="NCBI Taxonomy" id="1899563"/>
    <lineage>
        <taxon>Bacteria</taxon>
        <taxon>Pseudomonadati</taxon>
        <taxon>Pseudomonadota</taxon>
        <taxon>Gammaproteobacteria</taxon>
        <taxon>Thiotrichales</taxon>
        <taxon>Thiotrichaceae</taxon>
        <taxon>Venteria</taxon>
    </lineage>
</organism>
<evidence type="ECO:0000256" key="6">
    <source>
        <dbReference type="ARBA" id="ARBA00023012"/>
    </source>
</evidence>
<dbReference type="Proteomes" id="UP000236724">
    <property type="component" value="Unassembled WGS sequence"/>
</dbReference>
<dbReference type="Pfam" id="PF12729">
    <property type="entry name" value="4HB_MCP_1"/>
    <property type="match status" value="1"/>
</dbReference>
<dbReference type="GO" id="GO:0000155">
    <property type="term" value="F:phosphorelay sensor kinase activity"/>
    <property type="evidence" value="ECO:0007669"/>
    <property type="project" value="InterPro"/>
</dbReference>
<keyword evidence="8" id="KW-0812">Transmembrane</keyword>